<dbReference type="GO" id="GO:0000481">
    <property type="term" value="P:maturation of 5S rRNA"/>
    <property type="evidence" value="ECO:0007669"/>
    <property type="project" value="TreeGrafter"/>
</dbReference>
<evidence type="ECO:0000313" key="6">
    <source>
        <dbReference type="Proteomes" id="UP000290289"/>
    </source>
</evidence>
<organism evidence="5 6">
    <name type="scientific">Malus domestica</name>
    <name type="common">Apple</name>
    <name type="synonym">Pyrus malus</name>
    <dbReference type="NCBI Taxonomy" id="3750"/>
    <lineage>
        <taxon>Eukaryota</taxon>
        <taxon>Viridiplantae</taxon>
        <taxon>Streptophyta</taxon>
        <taxon>Embryophyta</taxon>
        <taxon>Tracheophyta</taxon>
        <taxon>Spermatophyta</taxon>
        <taxon>Magnoliopsida</taxon>
        <taxon>eudicotyledons</taxon>
        <taxon>Gunneridae</taxon>
        <taxon>Pentapetalae</taxon>
        <taxon>rosids</taxon>
        <taxon>fabids</taxon>
        <taxon>Rosales</taxon>
        <taxon>Rosaceae</taxon>
        <taxon>Amygdaloideae</taxon>
        <taxon>Maleae</taxon>
        <taxon>Malus</taxon>
    </lineage>
</organism>
<dbReference type="EMBL" id="RDQH01000333">
    <property type="protein sequence ID" value="RXH95211.1"/>
    <property type="molecule type" value="Genomic_DNA"/>
</dbReference>
<dbReference type="AlphaFoldDB" id="A0A498JPL4"/>
<feature type="region of interest" description="Disordered" evidence="4">
    <location>
        <begin position="56"/>
        <end position="79"/>
    </location>
</feature>
<dbReference type="Proteomes" id="UP000290289">
    <property type="component" value="Chromosome 7"/>
</dbReference>
<name>A0A498JPL4_MALDO</name>
<reference evidence="5 6" key="1">
    <citation type="submission" date="2018-10" db="EMBL/GenBank/DDBJ databases">
        <title>A high-quality apple genome assembly.</title>
        <authorList>
            <person name="Hu J."/>
        </authorList>
    </citation>
    <scope>NUCLEOTIDE SEQUENCE [LARGE SCALE GENOMIC DNA]</scope>
    <source>
        <strain evidence="6">cv. HFTH1</strain>
        <tissue evidence="5">Young leaf</tissue>
    </source>
</reference>
<feature type="region of interest" description="Disordered" evidence="4">
    <location>
        <begin position="169"/>
        <end position="193"/>
    </location>
</feature>
<dbReference type="InterPro" id="IPR005011">
    <property type="entry name" value="SNU66/SART1"/>
</dbReference>
<evidence type="ECO:0000256" key="1">
    <source>
        <dbReference type="ARBA" id="ARBA00004123"/>
    </source>
</evidence>
<comment type="caution">
    <text evidence="5">The sequence shown here is derived from an EMBL/GenBank/DDBJ whole genome shotgun (WGS) entry which is preliminary data.</text>
</comment>
<evidence type="ECO:0000256" key="2">
    <source>
        <dbReference type="ARBA" id="ARBA00006076"/>
    </source>
</evidence>
<dbReference type="STRING" id="3750.A0A498JPL4"/>
<gene>
    <name evidence="5" type="ORF">DVH24_024895</name>
</gene>
<dbReference type="PANTHER" id="PTHR14152:SF5">
    <property type="entry name" value="U4_U6.U5 TRI-SNRNP-ASSOCIATED PROTEIN 1"/>
    <property type="match status" value="1"/>
</dbReference>
<feature type="compositionally biased region" description="Basic and acidic residues" evidence="4">
    <location>
        <begin position="69"/>
        <end position="79"/>
    </location>
</feature>
<sequence length="238" mass="26861">MQGGEVVLTLKDQSVLADGEMKVNFKKPKNKKSFRKKQKLDVDALEAEAVSAGLGAADLGSRNGAHRQGVREEKERLESERRDNIYKVAYAKADEASKSLQLLEQKVFSVKADQEYNEFNVISADDEEEDLYMSLERARKSALRTNDEKEEKASGGPEAIAFLATTSTGRSQIQNAADDDRNRIPSSSEDHSGEKKVVITERMSFWWVSSLIKVNPTWILKAKMFPICKKMIMLKKLW</sequence>
<accession>A0A498JPL4</accession>
<keyword evidence="6" id="KW-1185">Reference proteome</keyword>
<evidence type="ECO:0000313" key="5">
    <source>
        <dbReference type="EMBL" id="RXH95211.1"/>
    </source>
</evidence>
<proteinExistence type="inferred from homology"/>
<dbReference type="GO" id="GO:0046540">
    <property type="term" value="C:U4/U6 x U5 tri-snRNP complex"/>
    <property type="evidence" value="ECO:0007669"/>
    <property type="project" value="TreeGrafter"/>
</dbReference>
<protein>
    <submittedName>
        <fullName evidence="5">Uncharacterized protein</fullName>
    </submittedName>
</protein>
<evidence type="ECO:0000256" key="3">
    <source>
        <dbReference type="ARBA" id="ARBA00023242"/>
    </source>
</evidence>
<keyword evidence="3" id="KW-0539">Nucleus</keyword>
<evidence type="ECO:0000256" key="4">
    <source>
        <dbReference type="SAM" id="MobiDB-lite"/>
    </source>
</evidence>
<dbReference type="PANTHER" id="PTHR14152">
    <property type="entry name" value="SQUAMOUS CELL CARCINOMA ANTIGEN RECOGNISED BY CYTOTOXIC T LYMPHOCYTES"/>
    <property type="match status" value="1"/>
</dbReference>
<comment type="similarity">
    <text evidence="2">Belongs to the SNU66/SART1 family.</text>
</comment>
<dbReference type="GO" id="GO:0045292">
    <property type="term" value="P:mRNA cis splicing, via spliceosome"/>
    <property type="evidence" value="ECO:0007669"/>
    <property type="project" value="TreeGrafter"/>
</dbReference>
<feature type="compositionally biased region" description="Basic and acidic residues" evidence="4">
    <location>
        <begin position="178"/>
        <end position="193"/>
    </location>
</feature>
<comment type="subcellular location">
    <subcellularLocation>
        <location evidence="1">Nucleus</location>
    </subcellularLocation>
</comment>